<dbReference type="Pfam" id="PF02661">
    <property type="entry name" value="Fic"/>
    <property type="match status" value="1"/>
</dbReference>
<dbReference type="InterPro" id="IPR036597">
    <property type="entry name" value="Fido-like_dom_sf"/>
</dbReference>
<accession>A0ABS0YAP1</accession>
<evidence type="ECO:0000259" key="1">
    <source>
        <dbReference type="PROSITE" id="PS51459"/>
    </source>
</evidence>
<comment type="caution">
    <text evidence="2">The sequence shown here is derived from an EMBL/GenBank/DDBJ whole genome shotgun (WGS) entry which is preliminary data.</text>
</comment>
<sequence>MFPMFPTDPSGELADLARDLLSRSSVLSGILHPKTQEGVVELVRIINSYYSNLIEGNSTHPVEIERAMRADYSQAPARRNLQLESLAHISCQRAVEGLAAETPEAFNPTTAHFLSWVHDEFYKLIPDEMRWVTNEKTGEKVEVIGGQFRERDVEVGRHLPPEYASLPMFLARFHDAYQAETLHGLEPIIAAAASHHRLVWIHPFLDGNGRVARLFSDAYLRSISLPGYGLWNVSRGLARGKDRYMEALAVADAGRRNDLDGRGNLSNEGLIFFCKFFLLTCLDQVEYMTSMLSLDGLLGRILGYVKLRELKMAPAPLPDQYPALRVEAAHILQEVLLRGEMTRGQAAAACPSPRMGRDILAQLLAEGLLVSSSAKGPVRMGFPAHAAGHLFPDLFPMGT</sequence>
<reference evidence="2 3" key="1">
    <citation type="submission" date="2020-12" db="EMBL/GenBank/DDBJ databases">
        <title>Geomonas sp. Red421, isolated from paddy soil.</title>
        <authorList>
            <person name="Xu Z."/>
            <person name="Zhang Z."/>
            <person name="Masuda Y."/>
            <person name="Itoh H."/>
            <person name="Senoo K."/>
        </authorList>
    </citation>
    <scope>NUCLEOTIDE SEQUENCE [LARGE SCALE GENOMIC DNA]</scope>
    <source>
        <strain evidence="2 3">Red421</strain>
    </source>
</reference>
<keyword evidence="3" id="KW-1185">Reference proteome</keyword>
<evidence type="ECO:0000313" key="3">
    <source>
        <dbReference type="Proteomes" id="UP000614714"/>
    </source>
</evidence>
<dbReference type="PANTHER" id="PTHR13504">
    <property type="entry name" value="FIDO DOMAIN-CONTAINING PROTEIN DDB_G0283145"/>
    <property type="match status" value="1"/>
</dbReference>
<name>A0ABS0YAP1_9BACT</name>
<dbReference type="InterPro" id="IPR003812">
    <property type="entry name" value="Fido"/>
</dbReference>
<gene>
    <name evidence="2" type="ORF">JFN91_02185</name>
</gene>
<dbReference type="Gene3D" id="1.10.3290.10">
    <property type="entry name" value="Fido-like domain"/>
    <property type="match status" value="1"/>
</dbReference>
<dbReference type="PANTHER" id="PTHR13504:SF38">
    <property type="entry name" value="FIDO DOMAIN-CONTAINING PROTEIN"/>
    <property type="match status" value="1"/>
</dbReference>
<dbReference type="InterPro" id="IPR040198">
    <property type="entry name" value="Fido_containing"/>
</dbReference>
<dbReference type="EMBL" id="JAEMHL010000001">
    <property type="protein sequence ID" value="MBJ6749014.1"/>
    <property type="molecule type" value="Genomic_DNA"/>
</dbReference>
<evidence type="ECO:0000313" key="2">
    <source>
        <dbReference type="EMBL" id="MBJ6749014.1"/>
    </source>
</evidence>
<proteinExistence type="predicted"/>
<dbReference type="PROSITE" id="PS51459">
    <property type="entry name" value="FIDO"/>
    <property type="match status" value="1"/>
</dbReference>
<protein>
    <submittedName>
        <fullName evidence="2">Fic family protein</fullName>
    </submittedName>
</protein>
<feature type="domain" description="Fido" evidence="1">
    <location>
        <begin position="109"/>
        <end position="275"/>
    </location>
</feature>
<dbReference type="Proteomes" id="UP000614714">
    <property type="component" value="Unassembled WGS sequence"/>
</dbReference>
<organism evidence="2 3">
    <name type="scientific">Geomonas anaerohicana</name>
    <dbReference type="NCBI Taxonomy" id="2798583"/>
    <lineage>
        <taxon>Bacteria</taxon>
        <taxon>Pseudomonadati</taxon>
        <taxon>Thermodesulfobacteriota</taxon>
        <taxon>Desulfuromonadia</taxon>
        <taxon>Geobacterales</taxon>
        <taxon>Geobacteraceae</taxon>
        <taxon>Geomonas</taxon>
    </lineage>
</organism>
<dbReference type="SUPFAM" id="SSF140931">
    <property type="entry name" value="Fic-like"/>
    <property type="match status" value="1"/>
</dbReference>